<reference evidence="2 3" key="1">
    <citation type="submission" date="2019-04" db="EMBL/GenBank/DDBJ databases">
        <title>Fungal friends and foes A comparative genomics study of 23 Aspergillus species from section Flavi.</title>
        <authorList>
            <consortium name="DOE Joint Genome Institute"/>
            <person name="Kjaerbolling I."/>
            <person name="Vesth T.C."/>
            <person name="Frisvad J.C."/>
            <person name="Nybo J.L."/>
            <person name="Theobald S."/>
            <person name="Kildgaard S."/>
            <person name="Petersen T.I."/>
            <person name="Kuo A."/>
            <person name="Sato A."/>
            <person name="Lyhne E.K."/>
            <person name="Kogle M.E."/>
            <person name="Wiebenga A."/>
            <person name="Kun R.S."/>
            <person name="Lubbers R.J."/>
            <person name="Makela M.R."/>
            <person name="Barry K."/>
            <person name="Chovatia M."/>
            <person name="Clum A."/>
            <person name="Daum C."/>
            <person name="Haridas S."/>
            <person name="He G."/>
            <person name="LaButti K."/>
            <person name="Lipzen A."/>
            <person name="Mondo S."/>
            <person name="Pangilinan J."/>
            <person name="Riley R."/>
            <person name="Salamov A."/>
            <person name="Simmons B.A."/>
            <person name="Magnuson J.K."/>
            <person name="Henrissat B."/>
            <person name="Mortensen U.H."/>
            <person name="Larsen T.O."/>
            <person name="De vries R.P."/>
            <person name="Grigoriev I.V."/>
            <person name="Machida M."/>
            <person name="Baker S.E."/>
            <person name="Andersen M.R."/>
        </authorList>
    </citation>
    <scope>NUCLEOTIDE SEQUENCE [LARGE SCALE GENOMIC DNA]</scope>
    <source>
        <strain evidence="2 3">CBS 117635</strain>
    </source>
</reference>
<accession>A0A5N6IY47</accession>
<evidence type="ECO:0000256" key="1">
    <source>
        <dbReference type="SAM" id="MobiDB-lite"/>
    </source>
</evidence>
<keyword evidence="3" id="KW-1185">Reference proteome</keyword>
<evidence type="ECO:0008006" key="4">
    <source>
        <dbReference type="Google" id="ProtNLM"/>
    </source>
</evidence>
<proteinExistence type="predicted"/>
<evidence type="ECO:0000313" key="2">
    <source>
        <dbReference type="EMBL" id="KAB8270840.1"/>
    </source>
</evidence>
<evidence type="ECO:0000313" key="3">
    <source>
        <dbReference type="Proteomes" id="UP000326289"/>
    </source>
</evidence>
<sequence length="239" mass="26855">MNGVTHIVDLDGDVMIVLRNANATFAVSELPSPAITEEPNTDHFAGDGHGGAPEKKPIEEFSYDQNRVNHNDHQEDNIDDESRGKTFRIQVSAKHLMLASRVFKASLTDGGKENIAFCQQGSVEMTTEGWDLEAFLILLKIIHGQAHDPPQKLSLEMLAKVTVLPDFYGCQKPVRVLADMMWIRSIMDKADIPNEYTRDIKLWMWISWFFQLEALFTRTTAIAMNKSKGLITPSGLPIQ</sequence>
<organism evidence="2 3">
    <name type="scientific">Aspergillus minisclerotigenes</name>
    <dbReference type="NCBI Taxonomy" id="656917"/>
    <lineage>
        <taxon>Eukaryota</taxon>
        <taxon>Fungi</taxon>
        <taxon>Dikarya</taxon>
        <taxon>Ascomycota</taxon>
        <taxon>Pezizomycotina</taxon>
        <taxon>Eurotiomycetes</taxon>
        <taxon>Eurotiomycetidae</taxon>
        <taxon>Eurotiales</taxon>
        <taxon>Aspergillaceae</taxon>
        <taxon>Aspergillus</taxon>
        <taxon>Aspergillus subgen. Circumdati</taxon>
    </lineage>
</organism>
<name>A0A5N6IY47_9EURO</name>
<dbReference type="AlphaFoldDB" id="A0A5N6IY47"/>
<feature type="region of interest" description="Disordered" evidence="1">
    <location>
        <begin position="33"/>
        <end position="57"/>
    </location>
</feature>
<gene>
    <name evidence="2" type="ORF">BDV30DRAFT_250433</name>
</gene>
<feature type="compositionally biased region" description="Basic and acidic residues" evidence="1">
    <location>
        <begin position="40"/>
        <end position="57"/>
    </location>
</feature>
<dbReference type="Proteomes" id="UP000326289">
    <property type="component" value="Unassembled WGS sequence"/>
</dbReference>
<protein>
    <recommendedName>
        <fullName evidence="4">BTB domain-containing protein</fullName>
    </recommendedName>
</protein>
<dbReference type="EMBL" id="ML732824">
    <property type="protein sequence ID" value="KAB8270840.1"/>
    <property type="molecule type" value="Genomic_DNA"/>
</dbReference>